<dbReference type="OrthoDB" id="2440676at2759"/>
<name>A0A9N9K138_9GLOM</name>
<dbReference type="AlphaFoldDB" id="A0A9N9K138"/>
<evidence type="ECO:0000313" key="1">
    <source>
        <dbReference type="EMBL" id="CAG8803008.1"/>
    </source>
</evidence>
<sequence>LGSEFEISKFVWNWIFVSVESTFTILLPKNGGIWTGATTTTITYIDLSVSYALFGTVTTLDTTIWGNTTLGSSTYTTDNHGFVFLLTTSNSITIDSCLLCPSIRYTNTSLTRDTYAIGFANPNNVDYYLTISLKISPSVTTSPLYYPTNAFNPPTSQSNSPNSPNSPG</sequence>
<dbReference type="EMBL" id="CAJVQA010032323">
    <property type="protein sequence ID" value="CAG8803008.1"/>
    <property type="molecule type" value="Genomic_DNA"/>
</dbReference>
<dbReference type="Proteomes" id="UP000789759">
    <property type="component" value="Unassembled WGS sequence"/>
</dbReference>
<accession>A0A9N9K138</accession>
<keyword evidence="2" id="KW-1185">Reference proteome</keyword>
<feature type="non-terminal residue" evidence="1">
    <location>
        <position position="1"/>
    </location>
</feature>
<organism evidence="1 2">
    <name type="scientific">Cetraspora pellucida</name>
    <dbReference type="NCBI Taxonomy" id="1433469"/>
    <lineage>
        <taxon>Eukaryota</taxon>
        <taxon>Fungi</taxon>
        <taxon>Fungi incertae sedis</taxon>
        <taxon>Mucoromycota</taxon>
        <taxon>Glomeromycotina</taxon>
        <taxon>Glomeromycetes</taxon>
        <taxon>Diversisporales</taxon>
        <taxon>Gigasporaceae</taxon>
        <taxon>Cetraspora</taxon>
    </lineage>
</organism>
<evidence type="ECO:0000313" key="2">
    <source>
        <dbReference type="Proteomes" id="UP000789759"/>
    </source>
</evidence>
<proteinExistence type="predicted"/>
<comment type="caution">
    <text evidence="1">The sequence shown here is derived from an EMBL/GenBank/DDBJ whole genome shotgun (WGS) entry which is preliminary data.</text>
</comment>
<gene>
    <name evidence="1" type="ORF">CPELLU_LOCUS17859</name>
</gene>
<protein>
    <submittedName>
        <fullName evidence="1">479_t:CDS:1</fullName>
    </submittedName>
</protein>
<reference evidence="1" key="1">
    <citation type="submission" date="2021-06" db="EMBL/GenBank/DDBJ databases">
        <authorList>
            <person name="Kallberg Y."/>
            <person name="Tangrot J."/>
            <person name="Rosling A."/>
        </authorList>
    </citation>
    <scope>NUCLEOTIDE SEQUENCE</scope>
    <source>
        <strain evidence="1">FL966</strain>
    </source>
</reference>
<feature type="non-terminal residue" evidence="1">
    <location>
        <position position="168"/>
    </location>
</feature>